<dbReference type="AlphaFoldDB" id="A0A0C9XEQ4"/>
<keyword evidence="7" id="KW-1185">Reference proteome</keyword>
<dbReference type="EMBL" id="KN838633">
    <property type="protein sequence ID" value="KIK00064.1"/>
    <property type="molecule type" value="Genomic_DNA"/>
</dbReference>
<dbReference type="OrthoDB" id="3121728at2759"/>
<dbReference type="HOGENOM" id="CLU_139305_1_0_1"/>
<sequence length="163" mass="17663">MSLPLVLPSGLYTLRASPAPGVGGLYATGNGINHIVTVAAEKPPFVEHQVWNIQAVHGKAGVYTITLHTSGRTFGGHWYPKGGQPVSKDPIITSDKSYEWYIAYKHTPGVISDTITIRAPTPLIGVELFAGTNDKDQVIIVSVPVTQHAEPPYWHFKHHPGPL</sequence>
<dbReference type="Pfam" id="PF10467">
    <property type="entry name" value="Inhibitor_I48"/>
    <property type="match status" value="1"/>
</dbReference>
<comment type="subunit">
    <text evidence="1">Homodimer.</text>
</comment>
<dbReference type="InterPro" id="IPR019508">
    <property type="entry name" value="Prot_inh_I48_clitocypin"/>
</dbReference>
<dbReference type="Gene3D" id="2.80.10.50">
    <property type="match status" value="1"/>
</dbReference>
<comment type="function">
    <text evidence="4">Binds and inhibits cysteine proteinases. Inhibits most strongly papain and cathepsin L, more weakly bromelain and cathepsin B while it is completely ineffective against cathepsin H.</text>
</comment>
<evidence type="ECO:0000313" key="6">
    <source>
        <dbReference type="EMBL" id="KIK00064.1"/>
    </source>
</evidence>
<protein>
    <recommendedName>
        <fullName evidence="8">Ricin B lectin domain-containing protein</fullName>
    </recommendedName>
</protein>
<comment type="similarity">
    <text evidence="5">Belongs to the protease inhibitor I48 family.</text>
</comment>
<keyword evidence="2" id="KW-0646">Protease inhibitor</keyword>
<accession>A0A0C9XEQ4</accession>
<name>A0A0C9XEQ4_9AGAR</name>
<reference evidence="6 7" key="1">
    <citation type="submission" date="2014-04" db="EMBL/GenBank/DDBJ databases">
        <authorList>
            <consortium name="DOE Joint Genome Institute"/>
            <person name="Kuo A."/>
            <person name="Kohler A."/>
            <person name="Nagy L.G."/>
            <person name="Floudas D."/>
            <person name="Copeland A."/>
            <person name="Barry K.W."/>
            <person name="Cichocki N."/>
            <person name="Veneault-Fourrey C."/>
            <person name="LaButti K."/>
            <person name="Lindquist E.A."/>
            <person name="Lipzen A."/>
            <person name="Lundell T."/>
            <person name="Morin E."/>
            <person name="Murat C."/>
            <person name="Sun H."/>
            <person name="Tunlid A."/>
            <person name="Henrissat B."/>
            <person name="Grigoriev I.V."/>
            <person name="Hibbett D.S."/>
            <person name="Martin F."/>
            <person name="Nordberg H.P."/>
            <person name="Cantor M.N."/>
            <person name="Hua S.X."/>
        </authorList>
    </citation>
    <scope>NUCLEOTIDE SEQUENCE [LARGE SCALE GENOMIC DNA]</scope>
    <source>
        <strain evidence="6 7">LaAM-08-1</strain>
    </source>
</reference>
<keyword evidence="3" id="KW-0789">Thiol protease inhibitor</keyword>
<evidence type="ECO:0000313" key="7">
    <source>
        <dbReference type="Proteomes" id="UP000054477"/>
    </source>
</evidence>
<evidence type="ECO:0000256" key="1">
    <source>
        <dbReference type="ARBA" id="ARBA00011738"/>
    </source>
</evidence>
<dbReference type="GO" id="GO:0004869">
    <property type="term" value="F:cysteine-type endopeptidase inhibitor activity"/>
    <property type="evidence" value="ECO:0007669"/>
    <property type="project" value="UniProtKB-KW"/>
</dbReference>
<evidence type="ECO:0000256" key="5">
    <source>
        <dbReference type="ARBA" id="ARBA00025775"/>
    </source>
</evidence>
<evidence type="ECO:0000256" key="3">
    <source>
        <dbReference type="ARBA" id="ARBA00022704"/>
    </source>
</evidence>
<gene>
    <name evidence="6" type="ORF">K443DRAFT_618036</name>
</gene>
<organism evidence="6 7">
    <name type="scientific">Laccaria amethystina LaAM-08-1</name>
    <dbReference type="NCBI Taxonomy" id="1095629"/>
    <lineage>
        <taxon>Eukaryota</taxon>
        <taxon>Fungi</taxon>
        <taxon>Dikarya</taxon>
        <taxon>Basidiomycota</taxon>
        <taxon>Agaricomycotina</taxon>
        <taxon>Agaricomycetes</taxon>
        <taxon>Agaricomycetidae</taxon>
        <taxon>Agaricales</taxon>
        <taxon>Agaricineae</taxon>
        <taxon>Hydnangiaceae</taxon>
        <taxon>Laccaria</taxon>
    </lineage>
</organism>
<evidence type="ECO:0000256" key="4">
    <source>
        <dbReference type="ARBA" id="ARBA00024855"/>
    </source>
</evidence>
<proteinExistence type="inferred from homology"/>
<evidence type="ECO:0000256" key="2">
    <source>
        <dbReference type="ARBA" id="ARBA00022690"/>
    </source>
</evidence>
<dbReference type="Proteomes" id="UP000054477">
    <property type="component" value="Unassembled WGS sequence"/>
</dbReference>
<evidence type="ECO:0008006" key="8">
    <source>
        <dbReference type="Google" id="ProtNLM"/>
    </source>
</evidence>
<reference evidence="7" key="2">
    <citation type="submission" date="2015-01" db="EMBL/GenBank/DDBJ databases">
        <title>Evolutionary Origins and Diversification of the Mycorrhizal Mutualists.</title>
        <authorList>
            <consortium name="DOE Joint Genome Institute"/>
            <consortium name="Mycorrhizal Genomics Consortium"/>
            <person name="Kohler A."/>
            <person name="Kuo A."/>
            <person name="Nagy L.G."/>
            <person name="Floudas D."/>
            <person name="Copeland A."/>
            <person name="Barry K.W."/>
            <person name="Cichocki N."/>
            <person name="Veneault-Fourrey C."/>
            <person name="LaButti K."/>
            <person name="Lindquist E.A."/>
            <person name="Lipzen A."/>
            <person name="Lundell T."/>
            <person name="Morin E."/>
            <person name="Murat C."/>
            <person name="Riley R."/>
            <person name="Ohm R."/>
            <person name="Sun H."/>
            <person name="Tunlid A."/>
            <person name="Henrissat B."/>
            <person name="Grigoriev I.V."/>
            <person name="Hibbett D.S."/>
            <person name="Martin F."/>
        </authorList>
    </citation>
    <scope>NUCLEOTIDE SEQUENCE [LARGE SCALE GENOMIC DNA]</scope>
    <source>
        <strain evidence="7">LaAM-08-1</strain>
    </source>
</reference>